<dbReference type="eggNOG" id="KOG1651">
    <property type="taxonomic scope" value="Eukaryota"/>
</dbReference>
<dbReference type="PROSITE" id="PS51352">
    <property type="entry name" value="THIOREDOXIN_2"/>
    <property type="match status" value="1"/>
</dbReference>
<gene>
    <name evidence="6" type="ORF">SELMODRAFT_228619</name>
</gene>
<dbReference type="STRING" id="88036.D8S7N0"/>
<dbReference type="PANTHER" id="PTHR11592">
    <property type="entry name" value="GLUTATHIONE PEROXIDASE"/>
    <property type="match status" value="1"/>
</dbReference>
<keyword evidence="3 4" id="KW-0560">Oxidoreductase</keyword>
<comment type="similarity">
    <text evidence="1 4">Belongs to the glutathione peroxidase family.</text>
</comment>
<dbReference type="Proteomes" id="UP000001514">
    <property type="component" value="Unassembled WGS sequence"/>
</dbReference>
<evidence type="ECO:0000256" key="4">
    <source>
        <dbReference type="RuleBase" id="RU000499"/>
    </source>
</evidence>
<keyword evidence="7" id="KW-1185">Reference proteome</keyword>
<protein>
    <recommendedName>
        <fullName evidence="4">Glutathione peroxidase</fullName>
    </recommendedName>
</protein>
<evidence type="ECO:0000259" key="5">
    <source>
        <dbReference type="PROSITE" id="PS51352"/>
    </source>
</evidence>
<keyword evidence="2 4" id="KW-0575">Peroxidase</keyword>
<dbReference type="EMBL" id="GL377605">
    <property type="protein sequence ID" value="EFJ19639.1"/>
    <property type="molecule type" value="Genomic_DNA"/>
</dbReference>
<dbReference type="InterPro" id="IPR029760">
    <property type="entry name" value="GPX_CS"/>
</dbReference>
<dbReference type="Pfam" id="PF00255">
    <property type="entry name" value="GSHPx"/>
    <property type="match status" value="1"/>
</dbReference>
<organism evidence="7">
    <name type="scientific">Selaginella moellendorffii</name>
    <name type="common">Spikemoss</name>
    <dbReference type="NCBI Taxonomy" id="88036"/>
    <lineage>
        <taxon>Eukaryota</taxon>
        <taxon>Viridiplantae</taxon>
        <taxon>Streptophyta</taxon>
        <taxon>Embryophyta</taxon>
        <taxon>Tracheophyta</taxon>
        <taxon>Lycopodiopsida</taxon>
        <taxon>Selaginellales</taxon>
        <taxon>Selaginellaceae</taxon>
        <taxon>Selaginella</taxon>
    </lineage>
</organism>
<dbReference type="OrthoDB" id="446890at2759"/>
<accession>D8S7N0</accession>
<dbReference type="KEGG" id="smo:SELMODRAFT_228619"/>
<dbReference type="PROSITE" id="PS51355">
    <property type="entry name" value="GLUTATHIONE_PEROXID_3"/>
    <property type="match status" value="1"/>
</dbReference>
<dbReference type="PROSITE" id="PS00763">
    <property type="entry name" value="GLUTATHIONE_PEROXID_2"/>
    <property type="match status" value="1"/>
</dbReference>
<dbReference type="PRINTS" id="PR01011">
    <property type="entry name" value="GLUTPROXDASE"/>
</dbReference>
<sequence length="245" mass="26191">MALVSASLVPSSRGALVSTSATAVSGSRPRKVWLPHFPRAAASNPALVASKSSVFGRRLALGAVGAGVAAQIAWGAGKAFASTATKEKSIHDFTVKNIDGKDIDLSTYKGKVLLVVNIASQCGLTSGNYKELVEVHKKYKDQGFEVLAFPCNQFGGQEPGSNEEIKQFACTRYKAEFPIFDKVDVNGPSTAPVYQFLKSSKGGLLGDSIKWNFGKFLVNKDGQVVERYAPTTSPFQIEGDIKKLL</sequence>
<dbReference type="InterPro" id="IPR036249">
    <property type="entry name" value="Thioredoxin-like_sf"/>
</dbReference>
<proteinExistence type="inferred from homology"/>
<name>D8S7N0_SELML</name>
<dbReference type="GO" id="GO:0004601">
    <property type="term" value="F:peroxidase activity"/>
    <property type="evidence" value="ECO:0000318"/>
    <property type="project" value="GO_Central"/>
</dbReference>
<dbReference type="PANTHER" id="PTHR11592:SF132">
    <property type="entry name" value="GLUTATHIONE PEROXIDASE 7, CHLOROPLASTIC-RELATED"/>
    <property type="match status" value="1"/>
</dbReference>
<evidence type="ECO:0000256" key="2">
    <source>
        <dbReference type="ARBA" id="ARBA00022559"/>
    </source>
</evidence>
<dbReference type="FunFam" id="3.40.30.10:FF:000025">
    <property type="entry name" value="Glutathione peroxidase"/>
    <property type="match status" value="1"/>
</dbReference>
<dbReference type="FunCoup" id="D8S7N0">
    <property type="interactions" value="2894"/>
</dbReference>
<dbReference type="HOGENOM" id="CLU_029507_0_0_1"/>
<dbReference type="GO" id="GO:0006979">
    <property type="term" value="P:response to oxidative stress"/>
    <property type="evidence" value="ECO:0007669"/>
    <property type="project" value="InterPro"/>
</dbReference>
<dbReference type="AlphaFoldDB" id="D8S7N0"/>
<feature type="domain" description="Thioredoxin" evidence="5">
    <location>
        <begin position="84"/>
        <end position="245"/>
    </location>
</feature>
<dbReference type="InterPro" id="IPR013766">
    <property type="entry name" value="Thioredoxin_domain"/>
</dbReference>
<dbReference type="Gene3D" id="3.40.30.10">
    <property type="entry name" value="Glutaredoxin"/>
    <property type="match status" value="1"/>
</dbReference>
<evidence type="ECO:0000313" key="6">
    <source>
        <dbReference type="EMBL" id="EFJ19639.1"/>
    </source>
</evidence>
<evidence type="ECO:0000256" key="1">
    <source>
        <dbReference type="ARBA" id="ARBA00006926"/>
    </source>
</evidence>
<dbReference type="SUPFAM" id="SSF52833">
    <property type="entry name" value="Thioredoxin-like"/>
    <property type="match status" value="1"/>
</dbReference>
<evidence type="ECO:0000256" key="3">
    <source>
        <dbReference type="ARBA" id="ARBA00023002"/>
    </source>
</evidence>
<dbReference type="InterPro" id="IPR000889">
    <property type="entry name" value="Glutathione_peroxidase"/>
</dbReference>
<dbReference type="InParanoid" id="D8S7N0"/>
<reference evidence="6 7" key="1">
    <citation type="journal article" date="2011" name="Science">
        <title>The Selaginella genome identifies genetic changes associated with the evolution of vascular plants.</title>
        <authorList>
            <person name="Banks J.A."/>
            <person name="Nishiyama T."/>
            <person name="Hasebe M."/>
            <person name="Bowman J.L."/>
            <person name="Gribskov M."/>
            <person name="dePamphilis C."/>
            <person name="Albert V.A."/>
            <person name="Aono N."/>
            <person name="Aoyama T."/>
            <person name="Ambrose B.A."/>
            <person name="Ashton N.W."/>
            <person name="Axtell M.J."/>
            <person name="Barker E."/>
            <person name="Barker M.S."/>
            <person name="Bennetzen J.L."/>
            <person name="Bonawitz N.D."/>
            <person name="Chapple C."/>
            <person name="Cheng C."/>
            <person name="Correa L.G."/>
            <person name="Dacre M."/>
            <person name="DeBarry J."/>
            <person name="Dreyer I."/>
            <person name="Elias M."/>
            <person name="Engstrom E.M."/>
            <person name="Estelle M."/>
            <person name="Feng L."/>
            <person name="Finet C."/>
            <person name="Floyd S.K."/>
            <person name="Frommer W.B."/>
            <person name="Fujita T."/>
            <person name="Gramzow L."/>
            <person name="Gutensohn M."/>
            <person name="Harholt J."/>
            <person name="Hattori M."/>
            <person name="Heyl A."/>
            <person name="Hirai T."/>
            <person name="Hiwatashi Y."/>
            <person name="Ishikawa M."/>
            <person name="Iwata M."/>
            <person name="Karol K.G."/>
            <person name="Koehler B."/>
            <person name="Kolukisaoglu U."/>
            <person name="Kubo M."/>
            <person name="Kurata T."/>
            <person name="Lalonde S."/>
            <person name="Li K."/>
            <person name="Li Y."/>
            <person name="Litt A."/>
            <person name="Lyons E."/>
            <person name="Manning G."/>
            <person name="Maruyama T."/>
            <person name="Michael T.P."/>
            <person name="Mikami K."/>
            <person name="Miyazaki S."/>
            <person name="Morinaga S."/>
            <person name="Murata T."/>
            <person name="Mueller-Roeber B."/>
            <person name="Nelson D.R."/>
            <person name="Obara M."/>
            <person name="Oguri Y."/>
            <person name="Olmstead R.G."/>
            <person name="Onodera N."/>
            <person name="Petersen B.L."/>
            <person name="Pils B."/>
            <person name="Prigge M."/>
            <person name="Rensing S.A."/>
            <person name="Riano-Pachon D.M."/>
            <person name="Roberts A.W."/>
            <person name="Sato Y."/>
            <person name="Scheller H.V."/>
            <person name="Schulz B."/>
            <person name="Schulz C."/>
            <person name="Shakirov E.V."/>
            <person name="Shibagaki N."/>
            <person name="Shinohara N."/>
            <person name="Shippen D.E."/>
            <person name="Soerensen I."/>
            <person name="Sotooka R."/>
            <person name="Sugimoto N."/>
            <person name="Sugita M."/>
            <person name="Sumikawa N."/>
            <person name="Tanurdzic M."/>
            <person name="Theissen G."/>
            <person name="Ulvskov P."/>
            <person name="Wakazuki S."/>
            <person name="Weng J.K."/>
            <person name="Willats W.W."/>
            <person name="Wipf D."/>
            <person name="Wolf P.G."/>
            <person name="Yang L."/>
            <person name="Zimmer A.D."/>
            <person name="Zhu Q."/>
            <person name="Mitros T."/>
            <person name="Hellsten U."/>
            <person name="Loque D."/>
            <person name="Otillar R."/>
            <person name="Salamov A."/>
            <person name="Schmutz J."/>
            <person name="Shapiro H."/>
            <person name="Lindquist E."/>
            <person name="Lucas S."/>
            <person name="Rokhsar D."/>
            <person name="Grigoriev I.V."/>
        </authorList>
    </citation>
    <scope>NUCLEOTIDE SEQUENCE [LARGE SCALE GENOMIC DNA]</scope>
</reference>
<evidence type="ECO:0000313" key="7">
    <source>
        <dbReference type="Proteomes" id="UP000001514"/>
    </source>
</evidence>
<dbReference type="Gramene" id="EFJ19639">
    <property type="protein sequence ID" value="EFJ19639"/>
    <property type="gene ID" value="SELMODRAFT_228619"/>
</dbReference>
<dbReference type="OMA" id="ANVASKX"/>
<dbReference type="CDD" id="cd00340">
    <property type="entry name" value="GSH_Peroxidase"/>
    <property type="match status" value="1"/>
</dbReference>